<keyword evidence="5" id="KW-1185">Reference proteome</keyword>
<dbReference type="VEuPathDB" id="TrichDB:TRFO_21346"/>
<gene>
    <name evidence="4" type="ORF">TRFO_21346</name>
</gene>
<organism evidence="4 5">
    <name type="scientific">Tritrichomonas foetus</name>
    <dbReference type="NCBI Taxonomy" id="1144522"/>
    <lineage>
        <taxon>Eukaryota</taxon>
        <taxon>Metamonada</taxon>
        <taxon>Parabasalia</taxon>
        <taxon>Tritrichomonadida</taxon>
        <taxon>Tritrichomonadidae</taxon>
        <taxon>Tritrichomonas</taxon>
    </lineage>
</organism>
<evidence type="ECO:0000259" key="3">
    <source>
        <dbReference type="Pfam" id="PF21117"/>
    </source>
</evidence>
<comment type="caution">
    <text evidence="4">The sequence shown here is derived from an EMBL/GenBank/DDBJ whole genome shotgun (WGS) entry which is preliminary data.</text>
</comment>
<dbReference type="RefSeq" id="XP_068362852.1">
    <property type="nucleotide sequence ID" value="XM_068501909.1"/>
</dbReference>
<feature type="domain" description="ATPase of the ABC class N-terminal" evidence="2">
    <location>
        <begin position="6"/>
        <end position="165"/>
    </location>
</feature>
<protein>
    <submittedName>
        <fullName evidence="4">ATPase of the ABC class</fullName>
    </submittedName>
</protein>
<feature type="domain" description="ATPase of the ABC class C-terminal" evidence="1">
    <location>
        <begin position="172"/>
        <end position="442"/>
    </location>
</feature>
<dbReference type="InterPro" id="IPR019195">
    <property type="entry name" value="ABC_ATPase_put"/>
</dbReference>
<dbReference type="GeneID" id="94836613"/>
<dbReference type="EMBL" id="MLAK01000632">
    <property type="protein sequence ID" value="OHT09716.1"/>
    <property type="molecule type" value="Genomic_DNA"/>
</dbReference>
<dbReference type="InterPro" id="IPR046833">
    <property type="entry name" value="ABC_N"/>
</dbReference>
<dbReference type="AlphaFoldDB" id="A0A1J4KIR8"/>
<dbReference type="Proteomes" id="UP000179807">
    <property type="component" value="Unassembled WGS sequence"/>
</dbReference>
<dbReference type="InterPro" id="IPR049069">
    <property type="entry name" value="MRB1590-like_C"/>
</dbReference>
<accession>A0A1J4KIR8</accession>
<dbReference type="OrthoDB" id="189459at2759"/>
<sequence length="578" mass="65122">MKSSSDLRGILRSINRSGYGAYKSLYGAWDFGDYVFHVDYVQSDPFAPPSNVHVEIAHDIAKFPEEYYKLDCSRIGLQDFLIRKMGKEIKTFNFRVHGSGKSGLISISKCGQKVIERSACQITPLKIIVRFNIGFPGYGRSVAADELEKILFDFLPKCVQNSLFYANLNPNHVKNFVFLMEDQIELRKIMKNENIVSFVANQSILPRMNGVSDKPMNNSVPFVSPPSLERTFVLPHKGEIKGMAIPAGITLIVGGGYHGKSTLLEAIQMGVYNHRGGDGREFVLTDESALKLRAEDGRCVKNVDISLFISNLPNGKDTTSFTSEDASGSTSQAAALIEGIEADTKLLLIDEDTSATNFMVRDELMQKVIKREGEPITPFLERARDLFEQSGISTILVAGSSGAFFFISDFIIQMENYLPYDITEKCRESCVGHPQPRIQAPNYKIPVFRRIFKQFNREARSGNKRGRGRGNIRGGRKHEHMKIKTFDLDSFSVDYESVDIRYLEQLVDREQTMALALIVRYGLEQSIDGKKDMRKVVSEILQTIDQKGWDPLCTGYIPCGIALPRKQEIFASFNRFRD</sequence>
<dbReference type="Pfam" id="PF20446">
    <property type="entry name" value="ABC_N"/>
    <property type="match status" value="1"/>
</dbReference>
<feature type="domain" description="MRB1590-like C-terminal" evidence="3">
    <location>
        <begin position="482"/>
        <end position="577"/>
    </location>
</feature>
<dbReference type="SUPFAM" id="SSF52540">
    <property type="entry name" value="P-loop containing nucleoside triphosphate hydrolases"/>
    <property type="match status" value="1"/>
</dbReference>
<reference evidence="4" key="1">
    <citation type="submission" date="2016-10" db="EMBL/GenBank/DDBJ databases">
        <authorList>
            <person name="Benchimol M."/>
            <person name="Almeida L.G."/>
            <person name="Vasconcelos A.T."/>
            <person name="Perreira-Neves A."/>
            <person name="Rosa I.A."/>
            <person name="Tasca T."/>
            <person name="Bogo M.R."/>
            <person name="de Souza W."/>
        </authorList>
    </citation>
    <scope>NUCLEOTIDE SEQUENCE [LARGE SCALE GENOMIC DNA]</scope>
    <source>
        <strain evidence="4">K</strain>
    </source>
</reference>
<proteinExistence type="predicted"/>
<evidence type="ECO:0000313" key="4">
    <source>
        <dbReference type="EMBL" id="OHT09716.1"/>
    </source>
</evidence>
<evidence type="ECO:0000259" key="2">
    <source>
        <dbReference type="Pfam" id="PF20446"/>
    </source>
</evidence>
<dbReference type="Pfam" id="PF09818">
    <property type="entry name" value="ABC_ATPase"/>
    <property type="match status" value="1"/>
</dbReference>
<dbReference type="PANTHER" id="PTHR38149">
    <property type="entry name" value="ATPASE"/>
    <property type="match status" value="1"/>
</dbReference>
<dbReference type="PANTHER" id="PTHR38149:SF1">
    <property type="entry name" value="ATPASE"/>
    <property type="match status" value="1"/>
</dbReference>
<name>A0A1J4KIR8_9EUKA</name>
<dbReference type="Pfam" id="PF21117">
    <property type="entry name" value="MRB1590_C"/>
    <property type="match status" value="1"/>
</dbReference>
<evidence type="ECO:0000313" key="5">
    <source>
        <dbReference type="Proteomes" id="UP000179807"/>
    </source>
</evidence>
<dbReference type="InterPro" id="IPR046834">
    <property type="entry name" value="ABC_ATPase_C"/>
</dbReference>
<dbReference type="InterPro" id="IPR027417">
    <property type="entry name" value="P-loop_NTPase"/>
</dbReference>
<evidence type="ECO:0000259" key="1">
    <source>
        <dbReference type="Pfam" id="PF09818"/>
    </source>
</evidence>